<dbReference type="PANTHER" id="PTHR30535">
    <property type="entry name" value="VITAMIN B12-BINDING PROTEIN"/>
    <property type="match status" value="1"/>
</dbReference>
<protein>
    <submittedName>
        <fullName evidence="4">High-affinity heme uptake system protein IsdE</fullName>
    </submittedName>
</protein>
<evidence type="ECO:0000256" key="1">
    <source>
        <dbReference type="ARBA" id="ARBA00008814"/>
    </source>
</evidence>
<gene>
    <name evidence="4" type="ORF">STRUR_1032</name>
</gene>
<feature type="signal peptide" evidence="2">
    <location>
        <begin position="1"/>
        <end position="19"/>
    </location>
</feature>
<feature type="chain" id="PRO_5039657981" evidence="2">
    <location>
        <begin position="20"/>
        <end position="170"/>
    </location>
</feature>
<evidence type="ECO:0000313" key="5">
    <source>
        <dbReference type="Proteomes" id="UP000005388"/>
    </source>
</evidence>
<organism evidence="4 5">
    <name type="scientific">Streptococcus urinalis 2285-97</name>
    <dbReference type="NCBI Taxonomy" id="764291"/>
    <lineage>
        <taxon>Bacteria</taxon>
        <taxon>Bacillati</taxon>
        <taxon>Bacillota</taxon>
        <taxon>Bacilli</taxon>
        <taxon>Lactobacillales</taxon>
        <taxon>Streptococcaceae</taxon>
        <taxon>Streptococcus</taxon>
    </lineage>
</organism>
<dbReference type="InterPro" id="IPR002491">
    <property type="entry name" value="ABC_transptr_periplasmic_BD"/>
</dbReference>
<feature type="domain" description="Fe/B12 periplasmic-binding" evidence="3">
    <location>
        <begin position="36"/>
        <end position="170"/>
    </location>
</feature>
<dbReference type="Proteomes" id="UP000005388">
    <property type="component" value="Unassembled WGS sequence"/>
</dbReference>
<evidence type="ECO:0000256" key="2">
    <source>
        <dbReference type="SAM" id="SignalP"/>
    </source>
</evidence>
<evidence type="ECO:0000259" key="3">
    <source>
        <dbReference type="PROSITE" id="PS50983"/>
    </source>
</evidence>
<comment type="caution">
    <text evidence="4">The sequence shown here is derived from an EMBL/GenBank/DDBJ whole genome shotgun (WGS) entry which is preliminary data.</text>
</comment>
<dbReference type="PANTHER" id="PTHR30535:SF36">
    <property type="entry name" value="HIGH-AFFINITY HEME UPTAKE SYSTEM PROTEIN ISDE"/>
    <property type="match status" value="1"/>
</dbReference>
<evidence type="ECO:0000313" key="4">
    <source>
        <dbReference type="EMBL" id="EHJ57038.1"/>
    </source>
</evidence>
<dbReference type="AlphaFoldDB" id="G5KFM5"/>
<dbReference type="Gene3D" id="3.40.50.1980">
    <property type="entry name" value="Nitrogenase molybdenum iron protein domain"/>
    <property type="match status" value="1"/>
</dbReference>
<dbReference type="SUPFAM" id="SSF53807">
    <property type="entry name" value="Helical backbone' metal receptor"/>
    <property type="match status" value="1"/>
</dbReference>
<dbReference type="PROSITE" id="PS50983">
    <property type="entry name" value="FE_B12_PBP"/>
    <property type="match status" value="1"/>
</dbReference>
<dbReference type="eggNOG" id="COG0614">
    <property type="taxonomic scope" value="Bacteria"/>
</dbReference>
<dbReference type="EMBL" id="AEUZ02000001">
    <property type="protein sequence ID" value="EHJ57038.1"/>
    <property type="molecule type" value="Genomic_DNA"/>
</dbReference>
<comment type="similarity">
    <text evidence="1">Belongs to the bacterial solute-binding protein 8 family.</text>
</comment>
<name>G5KFM5_9STRE</name>
<sequence length="170" mass="19311">MMKLIKSLCFIFVGVLVTACVNQHPKISNSPTKSHRLIATSVAISEICDRLHLDLVGVTDTKAYRLPKRYENVKRVGLPMNPDMEVISSLKPDLVLSPSSLKDDLEPKYKTIKVNYGFLNLTSVEGMFQSILDLGHQYDREKDLRSWFVTINNSTKNLKNNIILKANLKY</sequence>
<reference evidence="4 5" key="1">
    <citation type="journal article" date="2014" name="Int. J. Syst. Evol. Microbiol.">
        <title>Phylogenomics and the dynamic genome evolution of the genus Streptococcus.</title>
        <authorList>
            <consortium name="The Broad Institute Genome Sequencing Platform"/>
            <person name="Richards V.P."/>
            <person name="Palmer S.R."/>
            <person name="Pavinski Bitar P.D."/>
            <person name="Qin X."/>
            <person name="Weinstock G.M."/>
            <person name="Highlander S.K."/>
            <person name="Town C.D."/>
            <person name="Burne R.A."/>
            <person name="Stanhope M.J."/>
        </authorList>
    </citation>
    <scope>NUCLEOTIDE SEQUENCE [LARGE SCALE GENOMIC DNA]</scope>
    <source>
        <strain evidence="4 5">2285-97</strain>
    </source>
</reference>
<dbReference type="InterPro" id="IPR050902">
    <property type="entry name" value="ABC_Transporter_SBP"/>
</dbReference>
<dbReference type="STRING" id="764291.STRUR_1032"/>
<dbReference type="GO" id="GO:0071281">
    <property type="term" value="P:cellular response to iron ion"/>
    <property type="evidence" value="ECO:0007669"/>
    <property type="project" value="TreeGrafter"/>
</dbReference>
<dbReference type="PROSITE" id="PS51257">
    <property type="entry name" value="PROKAR_LIPOPROTEIN"/>
    <property type="match status" value="1"/>
</dbReference>
<accession>G5KFM5</accession>
<proteinExistence type="inferred from homology"/>
<keyword evidence="5" id="KW-1185">Reference proteome</keyword>
<dbReference type="Pfam" id="PF01497">
    <property type="entry name" value="Peripla_BP_2"/>
    <property type="match status" value="1"/>
</dbReference>
<keyword evidence="2" id="KW-0732">Signal</keyword>